<accession>A0A7H1PWP8</accession>
<organism evidence="2 3">
    <name type="scientific">Streptomyces griseofuscus</name>
    <dbReference type="NCBI Taxonomy" id="146922"/>
    <lineage>
        <taxon>Bacteria</taxon>
        <taxon>Bacillati</taxon>
        <taxon>Actinomycetota</taxon>
        <taxon>Actinomycetes</taxon>
        <taxon>Kitasatosporales</taxon>
        <taxon>Streptomycetaceae</taxon>
        <taxon>Streptomyces</taxon>
    </lineage>
</organism>
<keyword evidence="1" id="KW-1133">Transmembrane helix</keyword>
<dbReference type="EMBL" id="CP051006">
    <property type="protein sequence ID" value="QNT92478.1"/>
    <property type="molecule type" value="Genomic_DNA"/>
</dbReference>
<reference evidence="2 3" key="1">
    <citation type="submission" date="2020-04" db="EMBL/GenBank/DDBJ databases">
        <title>Characterization and engineering of Streptomyces griseofuscus DSM40191 as a potential heterologous host for expression of BGCs.</title>
        <authorList>
            <person name="Gren T."/>
            <person name="Whitford C.M."/>
            <person name="Mohite O.S."/>
            <person name="Joergensen T.S."/>
            <person name="Nielsen J.B."/>
            <person name="Lee S.Y."/>
            <person name="Weber T."/>
        </authorList>
    </citation>
    <scope>NUCLEOTIDE SEQUENCE [LARGE SCALE GENOMIC DNA]</scope>
    <source>
        <strain evidence="2 3">DSM 40191</strain>
    </source>
</reference>
<name>A0A7H1PWP8_9ACTN</name>
<feature type="transmembrane region" description="Helical" evidence="1">
    <location>
        <begin position="7"/>
        <end position="25"/>
    </location>
</feature>
<dbReference type="RefSeq" id="WP_167739848.1">
    <property type="nucleotide sequence ID" value="NZ_JBFAEF010000010.1"/>
</dbReference>
<evidence type="ECO:0000313" key="2">
    <source>
        <dbReference type="EMBL" id="QNT92478.1"/>
    </source>
</evidence>
<protein>
    <submittedName>
        <fullName evidence="2">Uncharacterized protein</fullName>
    </submittedName>
</protein>
<sequence length="49" mass="5088">MDPVQKLQRALLILVVAGLVTYVAFLEPPLGGALLVGVGVAVFVLQVLS</sequence>
<dbReference type="AlphaFoldDB" id="A0A7H1PWP8"/>
<proteinExistence type="predicted"/>
<feature type="transmembrane region" description="Helical" evidence="1">
    <location>
        <begin position="31"/>
        <end position="48"/>
    </location>
</feature>
<dbReference type="KEGG" id="sgf:HEP81_02152"/>
<gene>
    <name evidence="2" type="ORF">HEP81_02152</name>
</gene>
<dbReference type="Proteomes" id="UP000516422">
    <property type="component" value="Chromosome"/>
</dbReference>
<keyword evidence="1" id="KW-0812">Transmembrane</keyword>
<evidence type="ECO:0000313" key="3">
    <source>
        <dbReference type="Proteomes" id="UP000516422"/>
    </source>
</evidence>
<evidence type="ECO:0000256" key="1">
    <source>
        <dbReference type="SAM" id="Phobius"/>
    </source>
</evidence>
<keyword evidence="1" id="KW-0472">Membrane</keyword>